<dbReference type="AlphaFoldDB" id="A0AAV2Q6E5"/>
<keyword evidence="2" id="KW-1185">Reference proteome</keyword>
<sequence length="100" mass="11520">MMSHQLETYDWPSLGNTVIPSATPQAPPWNFSTPLPQKIHPGSIPDMWLNVHSFLNHFNFHFLIGFVVTAPIQDKWELFNFITIVIECLGQKKVYHITSD</sequence>
<gene>
    <name evidence="1" type="ORF">MNOR_LOCUS8028</name>
</gene>
<dbReference type="Proteomes" id="UP001497623">
    <property type="component" value="Unassembled WGS sequence"/>
</dbReference>
<evidence type="ECO:0000313" key="2">
    <source>
        <dbReference type="Proteomes" id="UP001497623"/>
    </source>
</evidence>
<accession>A0AAV2Q6E5</accession>
<comment type="caution">
    <text evidence="1">The sequence shown here is derived from an EMBL/GenBank/DDBJ whole genome shotgun (WGS) entry which is preliminary data.</text>
</comment>
<dbReference type="EMBL" id="CAXKWB010003644">
    <property type="protein sequence ID" value="CAL4069780.1"/>
    <property type="molecule type" value="Genomic_DNA"/>
</dbReference>
<proteinExistence type="predicted"/>
<evidence type="ECO:0000313" key="1">
    <source>
        <dbReference type="EMBL" id="CAL4069780.1"/>
    </source>
</evidence>
<name>A0AAV2Q6E5_MEGNR</name>
<protein>
    <submittedName>
        <fullName evidence="1">Uncharacterized protein</fullName>
    </submittedName>
</protein>
<reference evidence="1 2" key="1">
    <citation type="submission" date="2024-05" db="EMBL/GenBank/DDBJ databases">
        <authorList>
            <person name="Wallberg A."/>
        </authorList>
    </citation>
    <scope>NUCLEOTIDE SEQUENCE [LARGE SCALE GENOMIC DNA]</scope>
</reference>
<organism evidence="1 2">
    <name type="scientific">Meganyctiphanes norvegica</name>
    <name type="common">Northern krill</name>
    <name type="synonym">Thysanopoda norvegica</name>
    <dbReference type="NCBI Taxonomy" id="48144"/>
    <lineage>
        <taxon>Eukaryota</taxon>
        <taxon>Metazoa</taxon>
        <taxon>Ecdysozoa</taxon>
        <taxon>Arthropoda</taxon>
        <taxon>Crustacea</taxon>
        <taxon>Multicrustacea</taxon>
        <taxon>Malacostraca</taxon>
        <taxon>Eumalacostraca</taxon>
        <taxon>Eucarida</taxon>
        <taxon>Euphausiacea</taxon>
        <taxon>Euphausiidae</taxon>
        <taxon>Meganyctiphanes</taxon>
    </lineage>
</organism>